<dbReference type="EMBL" id="MKGL01000155">
    <property type="protein sequence ID" value="RNF04720.1"/>
    <property type="molecule type" value="Genomic_DNA"/>
</dbReference>
<feature type="compositionally biased region" description="Polar residues" evidence="1">
    <location>
        <begin position="238"/>
        <end position="250"/>
    </location>
</feature>
<sequence length="1478" mass="159909">MRPRKPEVRASRIRRFQSDIKGIQGSDDGYAVRSEHGSGEGGILATDAAQLMERMRRRSDERRKAEVRVGEREGWIKAHYAETSAGVRFDKDDVLAGLIADTKSSFLKLDQELSEDHRIATQRLHAAVFAHTPDFLQLFRDVNRASTLVESLKGRVQGTKAAISAISKFSVYFAGAGDGENRAVPETFGVPLLCGGGCGVNRGTTAVLSGGNSSNSVVKARARPSLISVRLMRGDTSAANLHGDSSATNTRVHHYEGNNSGTSSSVEVAAGGGGVVGSGGARPVVTTRSLNTPSVRLWREATLAVGGTSASMQRHRQRWLDLDRNRGMPSSQDIGMFADVLRDEVIQLLAGRRYLEAAELLRGVEAAAVTKGCLPLILRLDELLVGVIRTHLLRLPMPLMYSESLHIPLVQLLLRLGRVHTGTQLFFQLHAAWVDAEMDELQLRMDPMHGALIASDFLVGAVQEVLLRQQNLWNAVGLKPEGAPHDADKDGWSRREEEKASHGATSTSTACGNNDSSHRGRKIDGGKGGASGDSNGTTQTGVFTMPPNSAAVLWVRERVDKLARELLGTRALSYGIGAEGGDPSRFCRAVMMAADAIRTVRRMDDSGYAGCDTHLLRLLTPSLVYLQADFSVCTDSRLESTGLAMVEHLIRDARLMYETREAAYNPKLCEEVARRSNRGCRELQQRLRHLPRTSYAVLLEFLLAPASSSLFTQQGSGGEISSPLPQQLRQSLSPEKYTFLRYANGCTHAHGLLLSSLIRFVAAMTGQESLPLERKEKQKTHEPTDKLRENQLECVTFLFSNALVLESLDITMQRLFLSFLRTTLRQRQTLVSFLRSASFMDMHRQLFGVAGESTAAASPVFSTRWLLGAMQLLLADVLSASVWVAFLSRGGALSYMLRAAALAFCSQYLEELRRVLPRLVQGWMAAVLSLAHNLDTADKLLIGDAAPLFSSSSADAPAPAGKEATAAGLRRGRATSTVAASAATYLEGGNDSHDAVAQLLQAAAVDEAQLMPFLLSLVFDQFSTRGDRELGAAQSDAPDQPSPPLLLLPLGSLRETLGNYPRFPIGGDFDYNDELFLFHWCVQISLNTLAFFQEHLVLPSHVLNEHWSAQQHSSPTAGTSQDGATVGSRYPLRGCVSPQEESVLGALAAGGGNYVSGTALLQFVVFRLLRDVLCHVETWSTVYGRPPEEWRQSESILRQQLFFFALFIRIWSPLFVGRSRPTPQGGAATTNLNDNIDGAPALVILQWLTCATKASGVEAGRSEPPQRCGFDVEGLAFSSAAVGAAAASPAVRGRGAWRTQQTSVNSGECRQELGAREEEATPFLSESPAGLPLPTGCNAAANTDGDVMGPSLLLLDMISSFFDALQEPRAMLAINSEVTQTRVERVVTSVDLAEFARKVGLSESDEEDDEYDDEEGDDGDSVGSSSSSSSSSGGTSTARTGVLAPSPRTAGTKEASSRSRVTLLQVHDLLVYYLAPLL</sequence>
<name>A0A422NGX4_TRYRA</name>
<protein>
    <submittedName>
        <fullName evidence="2">Uncharacterized protein</fullName>
    </submittedName>
</protein>
<feature type="region of interest" description="Disordered" evidence="1">
    <location>
        <begin position="478"/>
        <end position="544"/>
    </location>
</feature>
<feature type="compositionally biased region" description="Acidic residues" evidence="1">
    <location>
        <begin position="1403"/>
        <end position="1420"/>
    </location>
</feature>
<dbReference type="GO" id="GO:0005634">
    <property type="term" value="C:nucleus"/>
    <property type="evidence" value="ECO:0007669"/>
    <property type="project" value="InterPro"/>
</dbReference>
<feature type="region of interest" description="Disordered" evidence="1">
    <location>
        <begin position="1318"/>
        <end position="1337"/>
    </location>
</feature>
<feature type="compositionally biased region" description="Basic and acidic residues" evidence="1">
    <location>
        <begin position="516"/>
        <end position="525"/>
    </location>
</feature>
<organism evidence="2 3">
    <name type="scientific">Trypanosoma rangeli</name>
    <dbReference type="NCBI Taxonomy" id="5698"/>
    <lineage>
        <taxon>Eukaryota</taxon>
        <taxon>Discoba</taxon>
        <taxon>Euglenozoa</taxon>
        <taxon>Kinetoplastea</taxon>
        <taxon>Metakinetoplastina</taxon>
        <taxon>Trypanosomatida</taxon>
        <taxon>Trypanosomatidae</taxon>
        <taxon>Trypanosoma</taxon>
        <taxon>Herpetosoma</taxon>
    </lineage>
</organism>
<dbReference type="InterPro" id="IPR040266">
    <property type="entry name" value="TRNP1"/>
</dbReference>
<accession>A0A422NGX4</accession>
<dbReference type="OMA" id="CAGGGNY"/>
<feature type="compositionally biased region" description="Polar residues" evidence="1">
    <location>
        <begin position="503"/>
        <end position="515"/>
    </location>
</feature>
<feature type="compositionally biased region" description="Low complexity" evidence="1">
    <location>
        <begin position="1421"/>
        <end position="1436"/>
    </location>
</feature>
<keyword evidence="3" id="KW-1185">Reference proteome</keyword>
<dbReference type="OrthoDB" id="250530at2759"/>
<evidence type="ECO:0000313" key="3">
    <source>
        <dbReference type="Proteomes" id="UP000283634"/>
    </source>
</evidence>
<evidence type="ECO:0000313" key="2">
    <source>
        <dbReference type="EMBL" id="RNF04720.1"/>
    </source>
</evidence>
<dbReference type="PANTHER" id="PTHR40714:SF1">
    <property type="entry name" value="TMF-REGULATED NUCLEAR PROTEIN 1"/>
    <property type="match status" value="1"/>
</dbReference>
<reference evidence="2 3" key="1">
    <citation type="journal article" date="2018" name="BMC Genomics">
        <title>Genomic comparison of Trypanosoma conorhini and Trypanosoma rangeli to Trypanosoma cruzi strains of high and low virulence.</title>
        <authorList>
            <person name="Bradwell K.R."/>
            <person name="Koparde V.N."/>
            <person name="Matveyev A.V."/>
            <person name="Serrano M.G."/>
            <person name="Alves J.M."/>
            <person name="Parikh H."/>
            <person name="Huang B."/>
            <person name="Lee V."/>
            <person name="Espinosa-Alvarez O."/>
            <person name="Ortiz P.A."/>
            <person name="Costa-Martins A.G."/>
            <person name="Teixeira M.M."/>
            <person name="Buck G.A."/>
        </authorList>
    </citation>
    <scope>NUCLEOTIDE SEQUENCE [LARGE SCALE GENOMIC DNA]</scope>
    <source>
        <strain evidence="2 3">AM80</strain>
    </source>
</reference>
<evidence type="ECO:0000256" key="1">
    <source>
        <dbReference type="SAM" id="MobiDB-lite"/>
    </source>
</evidence>
<proteinExistence type="predicted"/>
<comment type="caution">
    <text evidence="2">The sequence shown here is derived from an EMBL/GenBank/DDBJ whole genome shotgun (WGS) entry which is preliminary data.</text>
</comment>
<dbReference type="GeneID" id="40328987"/>
<gene>
    <name evidence="2" type="ORF">TraAM80_05054</name>
</gene>
<dbReference type="PANTHER" id="PTHR40714">
    <property type="entry name" value="TMF-REGULATED NUCLEAR PROTEIN 1"/>
    <property type="match status" value="1"/>
</dbReference>
<dbReference type="VEuPathDB" id="TriTrypDB:TRSC58_02299"/>
<feature type="region of interest" description="Disordered" evidence="1">
    <location>
        <begin position="238"/>
        <end position="264"/>
    </location>
</feature>
<dbReference type="RefSeq" id="XP_029238264.1">
    <property type="nucleotide sequence ID" value="XM_029381949.1"/>
</dbReference>
<feature type="region of interest" description="Disordered" evidence="1">
    <location>
        <begin position="1399"/>
        <end position="1459"/>
    </location>
</feature>
<dbReference type="Proteomes" id="UP000283634">
    <property type="component" value="Unassembled WGS sequence"/>
</dbReference>
<dbReference type="GO" id="GO:0042127">
    <property type="term" value="P:regulation of cell population proliferation"/>
    <property type="evidence" value="ECO:0007669"/>
    <property type="project" value="InterPro"/>
</dbReference>
<feature type="compositionally biased region" description="Basic and acidic residues" evidence="1">
    <location>
        <begin position="482"/>
        <end position="501"/>
    </location>
</feature>
<dbReference type="GO" id="GO:0003677">
    <property type="term" value="F:DNA binding"/>
    <property type="evidence" value="ECO:0007669"/>
    <property type="project" value="InterPro"/>
</dbReference>